<comment type="caution">
    <text evidence="1">The sequence shown here is derived from an EMBL/GenBank/DDBJ whole genome shotgun (WGS) entry which is preliminary data.</text>
</comment>
<dbReference type="EMBL" id="PDXQ01000002">
    <property type="protein sequence ID" value="TRZ28615.1"/>
    <property type="molecule type" value="Genomic_DNA"/>
</dbReference>
<reference evidence="1 2" key="1">
    <citation type="submission" date="2017-10" db="EMBL/GenBank/DDBJ databases">
        <title>FDA dAtabase for Regulatory Grade micrObial Sequences (FDA-ARGOS): Supporting development and validation of Infectious Disease Dx tests.</title>
        <authorList>
            <person name="Campos J."/>
            <person name="Goldberg B."/>
            <person name="Tallon L.J."/>
            <person name="Sadzewicz L."/>
            <person name="Sengamalay N."/>
            <person name="Ott S."/>
            <person name="Godinez A."/>
            <person name="Nagaraj S."/>
            <person name="Vyas G."/>
            <person name="Aluvathingal J."/>
            <person name="Nadendla S."/>
            <person name="Geyer C."/>
            <person name="Nandy P."/>
            <person name="Hobson J."/>
            <person name="Sichtig H."/>
        </authorList>
    </citation>
    <scope>NUCLEOTIDE SEQUENCE [LARGE SCALE GENOMIC DNA]</scope>
    <source>
        <strain evidence="1 2">FDAARGOS_185</strain>
    </source>
</reference>
<dbReference type="InterPro" id="IPR037914">
    <property type="entry name" value="SpoVT-AbrB_sf"/>
</dbReference>
<proteinExistence type="predicted"/>
<protein>
    <submittedName>
        <fullName evidence="1">Addiction module antitoxin</fullName>
    </submittedName>
</protein>
<accession>A0A4P8KA95</accession>
<evidence type="ECO:0000313" key="1">
    <source>
        <dbReference type="EMBL" id="TRZ28615.1"/>
    </source>
</evidence>
<dbReference type="InterPro" id="IPR013432">
    <property type="entry name" value="Doc_partner"/>
</dbReference>
<name>A0A4P8KA95_ENTAV</name>
<sequence length="81" mass="9440">MMAIQERKLRKIGNSVVVTLSKEFLESIGASESDIVYVDEEKLKEAFAKKEVKDEHQKKLEMMIAKSVQKHDELYKELVDR</sequence>
<organism evidence="1 2">
    <name type="scientific">Enterococcus avium</name>
    <name type="common">Streptococcus avium</name>
    <dbReference type="NCBI Taxonomy" id="33945"/>
    <lineage>
        <taxon>Bacteria</taxon>
        <taxon>Bacillati</taxon>
        <taxon>Bacillota</taxon>
        <taxon>Bacilli</taxon>
        <taxon>Lactobacillales</taxon>
        <taxon>Enterococcaceae</taxon>
        <taxon>Enterococcus</taxon>
    </lineage>
</organism>
<evidence type="ECO:0000313" key="2">
    <source>
        <dbReference type="Proteomes" id="UP000316316"/>
    </source>
</evidence>
<dbReference type="Gene3D" id="2.10.260.10">
    <property type="match status" value="1"/>
</dbReference>
<dbReference type="AlphaFoldDB" id="A0A4P8KA95"/>
<gene>
    <name evidence="1" type="ORF">AUF17_18050</name>
</gene>
<dbReference type="Proteomes" id="UP000316316">
    <property type="component" value="Unassembled WGS sequence"/>
</dbReference>
<dbReference type="NCBIfam" id="TIGR02609">
    <property type="entry name" value="doc_partner"/>
    <property type="match status" value="1"/>
</dbReference>
<dbReference type="SUPFAM" id="SSF89447">
    <property type="entry name" value="AbrB/MazE/MraZ-like"/>
    <property type="match status" value="1"/>
</dbReference>